<proteinExistence type="predicted"/>
<keyword evidence="2" id="KW-1185">Reference proteome</keyword>
<accession>A0A5C3L039</accession>
<organism evidence="1 2">
    <name type="scientific">Coprinopsis marcescibilis</name>
    <name type="common">Agaric fungus</name>
    <name type="synonym">Psathyrella marcescibilis</name>
    <dbReference type="NCBI Taxonomy" id="230819"/>
    <lineage>
        <taxon>Eukaryota</taxon>
        <taxon>Fungi</taxon>
        <taxon>Dikarya</taxon>
        <taxon>Basidiomycota</taxon>
        <taxon>Agaricomycotina</taxon>
        <taxon>Agaricomycetes</taxon>
        <taxon>Agaricomycetidae</taxon>
        <taxon>Agaricales</taxon>
        <taxon>Agaricineae</taxon>
        <taxon>Psathyrellaceae</taxon>
        <taxon>Coprinopsis</taxon>
    </lineage>
</organism>
<dbReference type="EMBL" id="ML210186">
    <property type="protein sequence ID" value="TFK25463.1"/>
    <property type="molecule type" value="Genomic_DNA"/>
</dbReference>
<dbReference type="AlphaFoldDB" id="A0A5C3L039"/>
<evidence type="ECO:0000313" key="1">
    <source>
        <dbReference type="EMBL" id="TFK25463.1"/>
    </source>
</evidence>
<reference evidence="1 2" key="1">
    <citation type="journal article" date="2019" name="Nat. Ecol. Evol.">
        <title>Megaphylogeny resolves global patterns of mushroom evolution.</title>
        <authorList>
            <person name="Varga T."/>
            <person name="Krizsan K."/>
            <person name="Foldi C."/>
            <person name="Dima B."/>
            <person name="Sanchez-Garcia M."/>
            <person name="Sanchez-Ramirez S."/>
            <person name="Szollosi G.J."/>
            <person name="Szarkandi J.G."/>
            <person name="Papp V."/>
            <person name="Albert L."/>
            <person name="Andreopoulos W."/>
            <person name="Angelini C."/>
            <person name="Antonin V."/>
            <person name="Barry K.W."/>
            <person name="Bougher N.L."/>
            <person name="Buchanan P."/>
            <person name="Buyck B."/>
            <person name="Bense V."/>
            <person name="Catcheside P."/>
            <person name="Chovatia M."/>
            <person name="Cooper J."/>
            <person name="Damon W."/>
            <person name="Desjardin D."/>
            <person name="Finy P."/>
            <person name="Geml J."/>
            <person name="Haridas S."/>
            <person name="Hughes K."/>
            <person name="Justo A."/>
            <person name="Karasinski D."/>
            <person name="Kautmanova I."/>
            <person name="Kiss B."/>
            <person name="Kocsube S."/>
            <person name="Kotiranta H."/>
            <person name="LaButti K.M."/>
            <person name="Lechner B.E."/>
            <person name="Liimatainen K."/>
            <person name="Lipzen A."/>
            <person name="Lukacs Z."/>
            <person name="Mihaltcheva S."/>
            <person name="Morgado L.N."/>
            <person name="Niskanen T."/>
            <person name="Noordeloos M.E."/>
            <person name="Ohm R.A."/>
            <person name="Ortiz-Santana B."/>
            <person name="Ovrebo C."/>
            <person name="Racz N."/>
            <person name="Riley R."/>
            <person name="Savchenko A."/>
            <person name="Shiryaev A."/>
            <person name="Soop K."/>
            <person name="Spirin V."/>
            <person name="Szebenyi C."/>
            <person name="Tomsovsky M."/>
            <person name="Tulloss R.E."/>
            <person name="Uehling J."/>
            <person name="Grigoriev I.V."/>
            <person name="Vagvolgyi C."/>
            <person name="Papp T."/>
            <person name="Martin F.M."/>
            <person name="Miettinen O."/>
            <person name="Hibbett D.S."/>
            <person name="Nagy L.G."/>
        </authorList>
    </citation>
    <scope>NUCLEOTIDE SEQUENCE [LARGE SCALE GENOMIC DNA]</scope>
    <source>
        <strain evidence="1 2">CBS 121175</strain>
    </source>
</reference>
<protein>
    <submittedName>
        <fullName evidence="1">Uncharacterized protein</fullName>
    </submittedName>
</protein>
<evidence type="ECO:0000313" key="2">
    <source>
        <dbReference type="Proteomes" id="UP000307440"/>
    </source>
</evidence>
<name>A0A5C3L039_COPMA</name>
<gene>
    <name evidence="1" type="ORF">FA15DRAFT_655140</name>
</gene>
<sequence length="321" mass="35402">MYKALKETKPTSASTVQGDWPFNRPRIVTVTVAVAVTVTVGSAMSRQLRSLLLDLALKEERGNVNMVENQPSESNQLTRKREDLDPLAVMDHVADEIVFYQTSVSRHKSFVSHQIERDVTPKGQFSFRQSSLSRFVVNHLCQNGEIAQEKSVGSSGEGGASSALSALYMAACQEVSHHRFALGTVHGDAHMASHETYPSGLELRILNSQPTWTHYLPLHEEQLESTCNALAQRMWEMFGFHTPIGTWGANTLSALSLETKYSHIRVKVDEPSDIDTAGNLSLFLVLELGNKVKSSVVSRIVKLIEAEGAVWLQNVDGSLGN</sequence>
<dbReference type="Proteomes" id="UP000307440">
    <property type="component" value="Unassembled WGS sequence"/>
</dbReference>